<dbReference type="Proteomes" id="UP000199051">
    <property type="component" value="Unassembled WGS sequence"/>
</dbReference>
<proteinExistence type="predicted"/>
<dbReference type="EMBL" id="FOGI01000003">
    <property type="protein sequence ID" value="SER46487.1"/>
    <property type="molecule type" value="Genomic_DNA"/>
</dbReference>
<protein>
    <recommendedName>
        <fullName evidence="4">HEAT repeat-containing protein</fullName>
    </recommendedName>
</protein>
<keyword evidence="3" id="KW-1185">Reference proteome</keyword>
<name>A0A1H9PEB1_9PSEU</name>
<feature type="region of interest" description="Disordered" evidence="1">
    <location>
        <begin position="1"/>
        <end position="27"/>
    </location>
</feature>
<reference evidence="3" key="1">
    <citation type="submission" date="2016-10" db="EMBL/GenBank/DDBJ databases">
        <authorList>
            <person name="Varghese N."/>
            <person name="Submissions S."/>
        </authorList>
    </citation>
    <scope>NUCLEOTIDE SEQUENCE [LARGE SCALE GENOMIC DNA]</scope>
    <source>
        <strain evidence="3">DSM 44260</strain>
    </source>
</reference>
<gene>
    <name evidence="2" type="ORF">SAMN04487818_103412</name>
</gene>
<sequence length="494" mass="53017">MPSIHDHIAGHLDPRGRGLLPGGDELPDAQIDHRRGGGLVPWSDGTALTYHPADVTTDLPALVAAAITGGDHGPLYTALCEREVLAELDEVLAGVRALGRPDAVRELGRRLATESGHRAPVKFGIALLGLGAGPGDLDVLLLLGKHEEFTAFAFAAVEATQPDPEPALLALVDGVEGWGRIGVVERFGEGTGPRLREWLLRGGFRNTVLDGYLAHRAATIGGLVPALSAPDVDEELLDAAADILCALIEGGPAEDIDDYNDAPIALSLLIGHLARRADRLRHFVTTARVEEFLSGPGWDQRYAAGWDLARHDTLVRGCRDLMAEPRWRDLTLADLDSPDDRAFHDACYAATALGIDRFPASLRRARTPADWTGLLAQATSERLPRILSLASDVLPLSELGTGPDDIPGIGARWTDHVVLDVVVTALRDFPGQGVEFVLTSLRCPVVRNRVMAVRTLTGWGPESWQPEVQSALRTAVAAEPDPTVRESMAQLLTH</sequence>
<accession>A0A1H9PEB1</accession>
<feature type="compositionally biased region" description="Basic and acidic residues" evidence="1">
    <location>
        <begin position="1"/>
        <end position="16"/>
    </location>
</feature>
<dbReference type="AlphaFoldDB" id="A0A1H9PEB1"/>
<evidence type="ECO:0000313" key="3">
    <source>
        <dbReference type="Proteomes" id="UP000199051"/>
    </source>
</evidence>
<evidence type="ECO:0008006" key="4">
    <source>
        <dbReference type="Google" id="ProtNLM"/>
    </source>
</evidence>
<evidence type="ECO:0000313" key="2">
    <source>
        <dbReference type="EMBL" id="SER46487.1"/>
    </source>
</evidence>
<dbReference type="RefSeq" id="WP_092775941.1">
    <property type="nucleotide sequence ID" value="NZ_FOGI01000003.1"/>
</dbReference>
<dbReference type="STRING" id="155974.SAMN04487818_103412"/>
<organism evidence="2 3">
    <name type="scientific">Actinokineospora terrae</name>
    <dbReference type="NCBI Taxonomy" id="155974"/>
    <lineage>
        <taxon>Bacteria</taxon>
        <taxon>Bacillati</taxon>
        <taxon>Actinomycetota</taxon>
        <taxon>Actinomycetes</taxon>
        <taxon>Pseudonocardiales</taxon>
        <taxon>Pseudonocardiaceae</taxon>
        <taxon>Actinokineospora</taxon>
    </lineage>
</organism>
<evidence type="ECO:0000256" key="1">
    <source>
        <dbReference type="SAM" id="MobiDB-lite"/>
    </source>
</evidence>